<dbReference type="Gene3D" id="3.30.1370.160">
    <property type="match status" value="1"/>
</dbReference>
<dbReference type="PROSITE" id="PS50889">
    <property type="entry name" value="S4"/>
    <property type="match status" value="1"/>
</dbReference>
<evidence type="ECO:0000313" key="4">
    <source>
        <dbReference type="EMBL" id="KIE12333.1"/>
    </source>
</evidence>
<dbReference type="OrthoDB" id="9812787at2"/>
<gene>
    <name evidence="4" type="ORF">DA73_0212370</name>
    <name evidence="3" type="ORF">DA73_0400036500</name>
</gene>
<evidence type="ECO:0000313" key="5">
    <source>
        <dbReference type="Proteomes" id="UP000029738"/>
    </source>
</evidence>
<dbReference type="SMART" id="SM00363">
    <property type="entry name" value="S4"/>
    <property type="match status" value="1"/>
</dbReference>
<dbReference type="CDD" id="cd00165">
    <property type="entry name" value="S4"/>
    <property type="match status" value="1"/>
</dbReference>
<feature type="domain" description="RNA-binding S4" evidence="2">
    <location>
        <begin position="184"/>
        <end position="244"/>
    </location>
</feature>
<dbReference type="Proteomes" id="UP000029738">
    <property type="component" value="Unassembled WGS sequence"/>
</dbReference>
<dbReference type="Gene3D" id="3.30.70.330">
    <property type="match status" value="1"/>
</dbReference>
<dbReference type="EMBL" id="JHEG04000001">
    <property type="protein sequence ID" value="KAF3890339.1"/>
    <property type="molecule type" value="Genomic_DNA"/>
</dbReference>
<keyword evidence="5" id="KW-1185">Reference proteome</keyword>
<evidence type="ECO:0000259" key="2">
    <source>
        <dbReference type="SMART" id="SM00363"/>
    </source>
</evidence>
<name>A0A0C1R9I1_9CYAN</name>
<dbReference type="InterPro" id="IPR017506">
    <property type="entry name" value="PSII_S4"/>
</dbReference>
<accession>A0A0C1R9I1</accession>
<sequence>MLPREEILKGIENRDSVARVIDIAEQAIKTWEVVCSDFLSPPELAEVQQSFSRLTEVQLVAWGGYPQAERQRVAIARAEIPLERSQVAVTALDIAGNFLFDTATHRDFLGAMLGTGIVREKTGDIIVLGERGAQAIVVPELVEFLEMNLKQVRSVPVKVQPVDIGELKVREPKKKELTTVEASLRLDAIASAGFGMSRSKMVELIDGGDVRVNWRDVTQPSSQVKTGDLIAIRSKGRLEVGEIAVTKKDRYRVQLTRYM</sequence>
<dbReference type="Gene3D" id="3.10.290.10">
    <property type="entry name" value="RNA-binding S4 domain"/>
    <property type="match status" value="1"/>
</dbReference>
<dbReference type="PANTHER" id="PTHR13633">
    <property type="entry name" value="MITOCHONDRIAL TRANSCRIPTION RESCUE FACTOR 1"/>
    <property type="match status" value="1"/>
</dbReference>
<proteinExistence type="predicted"/>
<dbReference type="NCBIfam" id="TIGR03069">
    <property type="entry name" value="PS_II_S4"/>
    <property type="match status" value="1"/>
</dbReference>
<dbReference type="GO" id="GO:0003723">
    <property type="term" value="F:RNA binding"/>
    <property type="evidence" value="ECO:0007669"/>
    <property type="project" value="UniProtKB-KW"/>
</dbReference>
<dbReference type="Pfam" id="PF01479">
    <property type="entry name" value="S4"/>
    <property type="match status" value="1"/>
</dbReference>
<dbReference type="PANTHER" id="PTHR13633:SF3">
    <property type="entry name" value="MITOCHONDRIAL TRANSCRIPTION RESCUE FACTOR 1"/>
    <property type="match status" value="1"/>
</dbReference>
<reference evidence="4" key="1">
    <citation type="journal article" date="2015" name="Genome Announc.">
        <title>Draft Genome Sequence of Tolypothrix boutellei Strain VB521301.</title>
        <authorList>
            <person name="Chandrababunaidu M.M."/>
            <person name="Singh D."/>
            <person name="Sen D."/>
            <person name="Bhan S."/>
            <person name="Das S."/>
            <person name="Gupta A."/>
            <person name="Adhikary S.P."/>
            <person name="Tripathy S."/>
        </authorList>
    </citation>
    <scope>NUCLEOTIDE SEQUENCE</scope>
    <source>
        <strain evidence="4">VB521301</strain>
    </source>
</reference>
<organism evidence="4">
    <name type="scientific">Tolypothrix bouteillei VB521301</name>
    <dbReference type="NCBI Taxonomy" id="1479485"/>
    <lineage>
        <taxon>Bacteria</taxon>
        <taxon>Bacillati</taxon>
        <taxon>Cyanobacteriota</taxon>
        <taxon>Cyanophyceae</taxon>
        <taxon>Nostocales</taxon>
        <taxon>Tolypothrichaceae</taxon>
        <taxon>Tolypothrix</taxon>
    </lineage>
</organism>
<dbReference type="InterPro" id="IPR036986">
    <property type="entry name" value="S4_RNA-bd_sf"/>
</dbReference>
<dbReference type="Pfam" id="PF17774">
    <property type="entry name" value="YlmH_RBD"/>
    <property type="match status" value="1"/>
</dbReference>
<evidence type="ECO:0000256" key="1">
    <source>
        <dbReference type="PROSITE-ProRule" id="PRU00182"/>
    </source>
</evidence>
<keyword evidence="1" id="KW-0694">RNA-binding</keyword>
<dbReference type="SUPFAM" id="SSF55174">
    <property type="entry name" value="Alpha-L RNA-binding motif"/>
    <property type="match status" value="1"/>
</dbReference>
<dbReference type="InterPro" id="IPR040591">
    <property type="entry name" value="RqcP2_RBD"/>
</dbReference>
<dbReference type="AlphaFoldDB" id="A0A0C1R9I1"/>
<dbReference type="STRING" id="1479485.DA73_0212370"/>
<dbReference type="RefSeq" id="WP_038079469.1">
    <property type="nucleotide sequence ID" value="NZ_JHEG04000001.1"/>
</dbReference>
<protein>
    <submittedName>
        <fullName evidence="3">Photosystem II S4 domain protein</fullName>
    </submittedName>
    <submittedName>
        <fullName evidence="4">RNA-binding protein</fullName>
    </submittedName>
</protein>
<evidence type="ECO:0000313" key="3">
    <source>
        <dbReference type="EMBL" id="KAF3890339.1"/>
    </source>
</evidence>
<comment type="caution">
    <text evidence="4">The sequence shown here is derived from an EMBL/GenBank/DDBJ whole genome shotgun (WGS) entry which is preliminary data.</text>
</comment>
<reference evidence="3" key="2">
    <citation type="submission" date="2019-11" db="EMBL/GenBank/DDBJ databases">
        <title>Improved Assembly of Tolypothrix boutellei genome.</title>
        <authorList>
            <person name="Sarangi A.N."/>
            <person name="Mukherjee M."/>
            <person name="Ghosh S."/>
            <person name="Singh D."/>
            <person name="Das A."/>
            <person name="Kant S."/>
            <person name="Prusty A."/>
            <person name="Tripathy S."/>
        </authorList>
    </citation>
    <scope>NUCLEOTIDE SEQUENCE</scope>
    <source>
        <strain evidence="3">VB521301</strain>
    </source>
</reference>
<dbReference type="InterPro" id="IPR002942">
    <property type="entry name" value="S4_RNA-bd"/>
</dbReference>
<dbReference type="EMBL" id="JHEG02000037">
    <property type="protein sequence ID" value="KIE12333.1"/>
    <property type="molecule type" value="Genomic_DNA"/>
</dbReference>
<dbReference type="InterPro" id="IPR012677">
    <property type="entry name" value="Nucleotide-bd_a/b_plait_sf"/>
</dbReference>